<proteinExistence type="predicted"/>
<sequence length="84" mass="9598">MIKGLAMLKKLFKRATPGQIMVLVFLLGLLIFFLKDAGISTILIVLTIAVIMGLVLVPWAEKEDFDKDDITDWNLVNRLWHKDE</sequence>
<evidence type="ECO:0000313" key="3">
    <source>
        <dbReference type="Proteomes" id="UP000001933"/>
    </source>
</evidence>
<feature type="transmembrane region" description="Helical" evidence="1">
    <location>
        <begin position="39"/>
        <end position="60"/>
    </location>
</feature>
<dbReference type="InParanoid" id="Q2LU15"/>
<keyword evidence="1" id="KW-0472">Membrane</keyword>
<dbReference type="HOGENOM" id="CLU_2526303_0_0_7"/>
<feature type="transmembrane region" description="Helical" evidence="1">
    <location>
        <begin position="12"/>
        <end position="33"/>
    </location>
</feature>
<dbReference type="STRING" id="56780.SYN_01880"/>
<dbReference type="RefSeq" id="WP_011417593.1">
    <property type="nucleotide sequence ID" value="NC_007759.1"/>
</dbReference>
<keyword evidence="1" id="KW-1133">Transmembrane helix</keyword>
<dbReference type="AlphaFoldDB" id="Q2LU15"/>
<name>Q2LU15_SYNAS</name>
<organism evidence="2 3">
    <name type="scientific">Syntrophus aciditrophicus (strain SB)</name>
    <dbReference type="NCBI Taxonomy" id="56780"/>
    <lineage>
        <taxon>Bacteria</taxon>
        <taxon>Pseudomonadati</taxon>
        <taxon>Thermodesulfobacteriota</taxon>
        <taxon>Syntrophia</taxon>
        <taxon>Syntrophales</taxon>
        <taxon>Syntrophaceae</taxon>
        <taxon>Syntrophus</taxon>
    </lineage>
</organism>
<keyword evidence="3" id="KW-1185">Reference proteome</keyword>
<gene>
    <name evidence="2" type="ORF">SYN_01880</name>
</gene>
<dbReference type="KEGG" id="sat:SYN_01880"/>
<protein>
    <submittedName>
        <fullName evidence="2">Hypothetical membrane protein</fullName>
    </submittedName>
</protein>
<reference evidence="2 3" key="1">
    <citation type="journal article" date="2007" name="Proc. Natl. Acad. Sci. U.S.A.">
        <title>The genome of Syntrophus aciditrophicus: life at the thermodynamic limit of microbial growth.</title>
        <authorList>
            <person name="McInerney M.J."/>
            <person name="Rohlin L."/>
            <person name="Mouttaki H."/>
            <person name="Kim U."/>
            <person name="Krupp R.S."/>
            <person name="Rios-Hernandez L."/>
            <person name="Sieber J."/>
            <person name="Struchtemeyer C.G."/>
            <person name="Bhattacharyya A."/>
            <person name="Campbell J.W."/>
            <person name="Gunsalus R.P."/>
        </authorList>
    </citation>
    <scope>NUCLEOTIDE SEQUENCE [LARGE SCALE GENOMIC DNA]</scope>
    <source>
        <strain evidence="2 3">SB</strain>
    </source>
</reference>
<evidence type="ECO:0000313" key="2">
    <source>
        <dbReference type="EMBL" id="ABC77571.1"/>
    </source>
</evidence>
<dbReference type="EMBL" id="CP000252">
    <property type="protein sequence ID" value="ABC77571.1"/>
    <property type="molecule type" value="Genomic_DNA"/>
</dbReference>
<keyword evidence="1" id="KW-0812">Transmembrane</keyword>
<accession>Q2LU15</accession>
<dbReference type="Proteomes" id="UP000001933">
    <property type="component" value="Chromosome"/>
</dbReference>
<evidence type="ECO:0000256" key="1">
    <source>
        <dbReference type="SAM" id="Phobius"/>
    </source>
</evidence>